<sequence length="248" mass="27170">MVAAARGYKCLFTMPEDISAEKIELMRTLGAEVRLCPCVPFSDSRQYVHAAKRIAETLGSSGYLTSQFENLANYRSHLATTGPEIWEQTSGRIDGFVSAAGVSEFLKSKLPKVQVHLIDPPGSGLKSFVENGVFQSSGSCHIEGIGIMRKTANFEHALIDGAMLGTDEEAIEMGYYLLRNEGFFVGPSAALNVCGAVKLARKLGPGHTIVTILCDTGERYRTKMYNPEWLKEKDLVPKAQGRSLDFLK</sequence>
<keyword evidence="3" id="KW-1185">Reference proteome</keyword>
<dbReference type="SUPFAM" id="SSF53686">
    <property type="entry name" value="Tryptophan synthase beta subunit-like PLP-dependent enzymes"/>
    <property type="match status" value="1"/>
</dbReference>
<dbReference type="InterPro" id="IPR050214">
    <property type="entry name" value="Cys_Synth/Cystath_Beta-Synth"/>
</dbReference>
<evidence type="ECO:0000313" key="2">
    <source>
        <dbReference type="EMBL" id="KAK3281330.1"/>
    </source>
</evidence>
<dbReference type="InterPro" id="IPR001926">
    <property type="entry name" value="TrpB-like_PALP"/>
</dbReference>
<protein>
    <recommendedName>
        <fullName evidence="1">Tryptophan synthase beta chain-like PALP domain-containing protein</fullName>
    </recommendedName>
</protein>
<dbReference type="PANTHER" id="PTHR10314">
    <property type="entry name" value="CYSTATHIONINE BETA-SYNTHASE"/>
    <property type="match status" value="1"/>
</dbReference>
<gene>
    <name evidence="2" type="ORF">CYMTET_10873</name>
</gene>
<comment type="caution">
    <text evidence="2">The sequence shown here is derived from an EMBL/GenBank/DDBJ whole genome shotgun (WGS) entry which is preliminary data.</text>
</comment>
<dbReference type="CDD" id="cd01561">
    <property type="entry name" value="CBS_like"/>
    <property type="match status" value="1"/>
</dbReference>
<reference evidence="2 3" key="1">
    <citation type="journal article" date="2015" name="Genome Biol. Evol.">
        <title>Comparative Genomics of a Bacterivorous Green Alga Reveals Evolutionary Causalities and Consequences of Phago-Mixotrophic Mode of Nutrition.</title>
        <authorList>
            <person name="Burns J.A."/>
            <person name="Paasch A."/>
            <person name="Narechania A."/>
            <person name="Kim E."/>
        </authorList>
    </citation>
    <scope>NUCLEOTIDE SEQUENCE [LARGE SCALE GENOMIC DNA]</scope>
    <source>
        <strain evidence="2 3">PLY_AMNH</strain>
    </source>
</reference>
<dbReference type="InterPro" id="IPR036052">
    <property type="entry name" value="TrpB-like_PALP_sf"/>
</dbReference>
<dbReference type="Proteomes" id="UP001190700">
    <property type="component" value="Unassembled WGS sequence"/>
</dbReference>
<accession>A0AAE0LE17</accession>
<dbReference type="Pfam" id="PF00291">
    <property type="entry name" value="PALP"/>
    <property type="match status" value="1"/>
</dbReference>
<evidence type="ECO:0000259" key="1">
    <source>
        <dbReference type="Pfam" id="PF00291"/>
    </source>
</evidence>
<organism evidence="2 3">
    <name type="scientific">Cymbomonas tetramitiformis</name>
    <dbReference type="NCBI Taxonomy" id="36881"/>
    <lineage>
        <taxon>Eukaryota</taxon>
        <taxon>Viridiplantae</taxon>
        <taxon>Chlorophyta</taxon>
        <taxon>Pyramimonadophyceae</taxon>
        <taxon>Pyramimonadales</taxon>
        <taxon>Pyramimonadaceae</taxon>
        <taxon>Cymbomonas</taxon>
    </lineage>
</organism>
<dbReference type="EMBL" id="LGRX02003882">
    <property type="protein sequence ID" value="KAK3281330.1"/>
    <property type="molecule type" value="Genomic_DNA"/>
</dbReference>
<dbReference type="AlphaFoldDB" id="A0AAE0LE17"/>
<evidence type="ECO:0000313" key="3">
    <source>
        <dbReference type="Proteomes" id="UP001190700"/>
    </source>
</evidence>
<name>A0AAE0LE17_9CHLO</name>
<proteinExistence type="predicted"/>
<dbReference type="Gene3D" id="3.40.50.1100">
    <property type="match status" value="2"/>
</dbReference>
<feature type="domain" description="Tryptophan synthase beta chain-like PALP" evidence="1">
    <location>
        <begin position="1"/>
        <end position="215"/>
    </location>
</feature>